<gene>
    <name evidence="1" type="ORF">GE061_000028</name>
</gene>
<organism evidence="1 2">
    <name type="scientific">Apolygus lucorum</name>
    <name type="common">Small green plant bug</name>
    <name type="synonym">Lygocoris lucorum</name>
    <dbReference type="NCBI Taxonomy" id="248454"/>
    <lineage>
        <taxon>Eukaryota</taxon>
        <taxon>Metazoa</taxon>
        <taxon>Ecdysozoa</taxon>
        <taxon>Arthropoda</taxon>
        <taxon>Hexapoda</taxon>
        <taxon>Insecta</taxon>
        <taxon>Pterygota</taxon>
        <taxon>Neoptera</taxon>
        <taxon>Paraneoptera</taxon>
        <taxon>Hemiptera</taxon>
        <taxon>Heteroptera</taxon>
        <taxon>Panheteroptera</taxon>
        <taxon>Cimicomorpha</taxon>
        <taxon>Miridae</taxon>
        <taxon>Mirini</taxon>
        <taxon>Apolygus</taxon>
    </lineage>
</organism>
<reference evidence="1" key="1">
    <citation type="journal article" date="2021" name="Mol. Ecol. Resour.">
        <title>Apolygus lucorum genome provides insights into omnivorousness and mesophyll feeding.</title>
        <authorList>
            <person name="Liu Y."/>
            <person name="Liu H."/>
            <person name="Wang H."/>
            <person name="Huang T."/>
            <person name="Liu B."/>
            <person name="Yang B."/>
            <person name="Yin L."/>
            <person name="Li B."/>
            <person name="Zhang Y."/>
            <person name="Zhang S."/>
            <person name="Jiang F."/>
            <person name="Zhang X."/>
            <person name="Ren Y."/>
            <person name="Wang B."/>
            <person name="Wang S."/>
            <person name="Lu Y."/>
            <person name="Wu K."/>
            <person name="Fan W."/>
            <person name="Wang G."/>
        </authorList>
    </citation>
    <scope>NUCLEOTIDE SEQUENCE</scope>
    <source>
        <strain evidence="1">12Hb</strain>
    </source>
</reference>
<dbReference type="Proteomes" id="UP000466442">
    <property type="component" value="Linkage Group LG1"/>
</dbReference>
<dbReference type="EMBL" id="WIXP02000001">
    <property type="protein sequence ID" value="KAF6215697.1"/>
    <property type="molecule type" value="Genomic_DNA"/>
</dbReference>
<keyword evidence="2" id="KW-1185">Reference proteome</keyword>
<proteinExistence type="predicted"/>
<accession>A0A8S9Y394</accession>
<dbReference type="AlphaFoldDB" id="A0A8S9Y394"/>
<protein>
    <submittedName>
        <fullName evidence="1">Uncharacterized protein</fullName>
    </submittedName>
</protein>
<comment type="caution">
    <text evidence="1">The sequence shown here is derived from an EMBL/GenBank/DDBJ whole genome shotgun (WGS) entry which is preliminary data.</text>
</comment>
<name>A0A8S9Y394_APOLU</name>
<evidence type="ECO:0000313" key="2">
    <source>
        <dbReference type="Proteomes" id="UP000466442"/>
    </source>
</evidence>
<evidence type="ECO:0000313" key="1">
    <source>
        <dbReference type="EMBL" id="KAF6215697.1"/>
    </source>
</evidence>
<sequence length="158" mass="16556">MITSSQVKPQLDIEKKMEFRGERGGVQWPLLVPWVEEGLVCRGGGVVPRGGGVVPRGGGVVPRGGGVVPRGGGIVPRGGVVILRGSILIVGGGGSDPMVRDSAQSREGGPLDWALLSPADVRRAITLRNLVVSSLRRDVLDVPREPITMGWIVTSIPS</sequence>